<evidence type="ECO:0000313" key="3">
    <source>
        <dbReference type="Proteomes" id="UP000184226"/>
    </source>
</evidence>
<protein>
    <submittedName>
        <fullName evidence="2">Cu and Ag efflux protein CusF</fullName>
    </submittedName>
</protein>
<dbReference type="STRING" id="658167.SAMN04488135_103256"/>
<keyword evidence="1" id="KW-0732">Signal</keyword>
<evidence type="ECO:0000256" key="1">
    <source>
        <dbReference type="SAM" id="SignalP"/>
    </source>
</evidence>
<dbReference type="Proteomes" id="UP000184226">
    <property type="component" value="Unassembled WGS sequence"/>
</dbReference>
<reference evidence="2 3" key="1">
    <citation type="submission" date="2016-11" db="EMBL/GenBank/DDBJ databases">
        <authorList>
            <person name="Jaros S."/>
            <person name="Januszkiewicz K."/>
            <person name="Wedrychowicz H."/>
        </authorList>
    </citation>
    <scope>NUCLEOTIDE SEQUENCE [LARGE SCALE GENOMIC DNA]</scope>
    <source>
        <strain evidence="2 3">CGMCC 1.10190</strain>
    </source>
</reference>
<dbReference type="InterPro" id="IPR021647">
    <property type="entry name" value="CusF_Ec"/>
</dbReference>
<dbReference type="EMBL" id="FQXE01000003">
    <property type="protein sequence ID" value="SHH45083.1"/>
    <property type="molecule type" value="Genomic_DNA"/>
</dbReference>
<gene>
    <name evidence="2" type="ORF">SAMN04488135_103256</name>
</gene>
<organism evidence="2 3">
    <name type="scientific">Pollutimonas bauzanensis</name>
    <dbReference type="NCBI Taxonomy" id="658167"/>
    <lineage>
        <taxon>Bacteria</taxon>
        <taxon>Pseudomonadati</taxon>
        <taxon>Pseudomonadota</taxon>
        <taxon>Betaproteobacteria</taxon>
        <taxon>Burkholderiales</taxon>
        <taxon>Alcaligenaceae</taxon>
        <taxon>Pollutimonas</taxon>
    </lineage>
</organism>
<sequence>MASANQRSLPALAAMLALTACYSAGAIAQEASASGEVRRVDAAAGKITIKHGAISDLQLPAMTLVYRIDPALLKDVKPGDQVRFTARREAGQYVVTAISK</sequence>
<evidence type="ECO:0000313" key="2">
    <source>
        <dbReference type="EMBL" id="SHH45083.1"/>
    </source>
</evidence>
<dbReference type="Gene3D" id="2.40.50.320">
    <property type="entry name" value="Copper binding periplasmic protein CusF"/>
    <property type="match status" value="1"/>
</dbReference>
<dbReference type="InterPro" id="IPR042230">
    <property type="entry name" value="CusF_sf"/>
</dbReference>
<dbReference type="Pfam" id="PF11604">
    <property type="entry name" value="CusF_Ec"/>
    <property type="match status" value="1"/>
</dbReference>
<feature type="chain" id="PRO_5013133087" evidence="1">
    <location>
        <begin position="29"/>
        <end position="100"/>
    </location>
</feature>
<dbReference type="OrthoDB" id="9180744at2"/>
<name>A0A1M5T3Y8_9BURK</name>
<keyword evidence="3" id="KW-1185">Reference proteome</keyword>
<dbReference type="PROSITE" id="PS51257">
    <property type="entry name" value="PROKAR_LIPOPROTEIN"/>
    <property type="match status" value="1"/>
</dbReference>
<proteinExistence type="predicted"/>
<feature type="signal peptide" evidence="1">
    <location>
        <begin position="1"/>
        <end position="28"/>
    </location>
</feature>
<dbReference type="AlphaFoldDB" id="A0A1M5T3Y8"/>
<accession>A0A1M5T3Y8</accession>